<accession>A0A6C0AGL3</accession>
<organism evidence="1">
    <name type="scientific">viral metagenome</name>
    <dbReference type="NCBI Taxonomy" id="1070528"/>
    <lineage>
        <taxon>unclassified sequences</taxon>
        <taxon>metagenomes</taxon>
        <taxon>organismal metagenomes</taxon>
    </lineage>
</organism>
<reference evidence="1" key="1">
    <citation type="journal article" date="2020" name="Nature">
        <title>Giant virus diversity and host interactions through global metagenomics.</title>
        <authorList>
            <person name="Schulz F."/>
            <person name="Roux S."/>
            <person name="Paez-Espino D."/>
            <person name="Jungbluth S."/>
            <person name="Walsh D.A."/>
            <person name="Denef V.J."/>
            <person name="McMahon K.D."/>
            <person name="Konstantinidis K.T."/>
            <person name="Eloe-Fadrosh E.A."/>
            <person name="Kyrpides N.C."/>
            <person name="Woyke T."/>
        </authorList>
    </citation>
    <scope>NUCLEOTIDE SEQUENCE</scope>
    <source>
        <strain evidence="1">GVMAG-S-1035118-87</strain>
    </source>
</reference>
<evidence type="ECO:0000313" key="1">
    <source>
        <dbReference type="EMBL" id="QHS78908.1"/>
    </source>
</evidence>
<proteinExistence type="predicted"/>
<sequence length="29" mass="3560">MEPTPTMEPTMSEKPYEHHDPMDWFWPVI</sequence>
<dbReference type="EMBL" id="MN740625">
    <property type="protein sequence ID" value="QHS78908.1"/>
    <property type="molecule type" value="Genomic_DNA"/>
</dbReference>
<name>A0A6C0AGL3_9ZZZZ</name>
<dbReference type="AlphaFoldDB" id="A0A6C0AGL3"/>
<protein>
    <submittedName>
        <fullName evidence="1">Uncharacterized protein</fullName>
    </submittedName>
</protein>